<dbReference type="SUPFAM" id="SSF52833">
    <property type="entry name" value="Thioredoxin-like"/>
    <property type="match status" value="1"/>
</dbReference>
<dbReference type="EC" id="2.5.1.18" evidence="4"/>
<dbReference type="Gene3D" id="3.40.30.10">
    <property type="entry name" value="Glutaredoxin"/>
    <property type="match status" value="1"/>
</dbReference>
<dbReference type="SUPFAM" id="SSF47616">
    <property type="entry name" value="GST C-terminal domain-like"/>
    <property type="match status" value="1"/>
</dbReference>
<dbReference type="InterPro" id="IPR010987">
    <property type="entry name" value="Glutathione-S-Trfase_C-like"/>
</dbReference>
<dbReference type="InterPro" id="IPR045073">
    <property type="entry name" value="Omega/Tau-like"/>
</dbReference>
<dbReference type="InterPro" id="IPR004045">
    <property type="entry name" value="Glutathione_S-Trfase_N"/>
</dbReference>
<protein>
    <recommendedName>
        <fullName evidence="4">Glutathione S-transferase</fullName>
        <ecNumber evidence="4">2.5.1.18</ecNumber>
    </recommendedName>
</protein>
<comment type="subcellular location">
    <subcellularLocation>
        <location evidence="4">Cytoplasm</location>
        <location evidence="4">Cytosol</location>
    </subcellularLocation>
</comment>
<dbReference type="PANTHER" id="PTHR11260">
    <property type="entry name" value="GLUTATHIONE S-TRANSFERASE, GST, SUPERFAMILY, GST DOMAIN CONTAINING"/>
    <property type="match status" value="1"/>
</dbReference>
<dbReference type="OMA" id="LYGMWAT"/>
<evidence type="ECO:0000256" key="2">
    <source>
        <dbReference type="ARBA" id="ARBA00023294"/>
    </source>
</evidence>
<proteinExistence type="inferred from homology"/>
<evidence type="ECO:0000256" key="4">
    <source>
        <dbReference type="RuleBase" id="RU369102"/>
    </source>
</evidence>
<dbReference type="InterPro" id="IPR036282">
    <property type="entry name" value="Glutathione-S-Trfase_C_sf"/>
</dbReference>
<dbReference type="PROSITE" id="PS50404">
    <property type="entry name" value="GST_NTER"/>
    <property type="match status" value="1"/>
</dbReference>
<evidence type="ECO:0000256" key="3">
    <source>
        <dbReference type="ARBA" id="ARBA00047960"/>
    </source>
</evidence>
<sequence length="176" mass="20296">MIPVLVHNDKSVVESLVILEYIDETWKNAPKLFQEDPYLRVNVRFLANFLDKEVFESMRPVITTHGEAEEKILRDVTEKLKMMEKQMQDLFPGEKPLVDGKNLGLLYIVVISVLGCYKAAEEAANVKLIDPQETPFIFSWVTALNELPLVKETIQPHSKMAERFRYARQKALQSMS</sequence>
<evidence type="ECO:0000259" key="5">
    <source>
        <dbReference type="PROSITE" id="PS50404"/>
    </source>
</evidence>
<comment type="similarity">
    <text evidence="4">Belongs to the GST superfamily.</text>
</comment>
<gene>
    <name evidence="7" type="primary">GSTU10_1</name>
    <name evidence="7" type="ORF">A4A49_18681</name>
</gene>
<keyword evidence="4" id="KW-0963">Cytoplasm</keyword>
<dbReference type="InterPro" id="IPR036249">
    <property type="entry name" value="Thioredoxin-like_sf"/>
</dbReference>
<evidence type="ECO:0000313" key="8">
    <source>
        <dbReference type="Proteomes" id="UP000187609"/>
    </source>
</evidence>
<accession>A0A1J6IJF1</accession>
<dbReference type="SMR" id="A0A1J6IJF1"/>
<keyword evidence="2" id="KW-0927">Auxin signaling pathway</keyword>
<dbReference type="CDD" id="cd03185">
    <property type="entry name" value="GST_C_Tau"/>
    <property type="match status" value="1"/>
</dbReference>
<dbReference type="InterPro" id="IPR045074">
    <property type="entry name" value="GST_C_Tau"/>
</dbReference>
<comment type="function">
    <text evidence="4">Is involved in the conjugation of reduced glutathione to a wide number of exogenous and endogenous hydrophobic electrophiles.</text>
</comment>
<evidence type="ECO:0000313" key="7">
    <source>
        <dbReference type="EMBL" id="OIT05006.1"/>
    </source>
</evidence>
<dbReference type="Pfam" id="PF02798">
    <property type="entry name" value="GST_N"/>
    <property type="match status" value="1"/>
</dbReference>
<dbReference type="PROSITE" id="PS50405">
    <property type="entry name" value="GST_CTER"/>
    <property type="match status" value="1"/>
</dbReference>
<dbReference type="GO" id="GO:0005829">
    <property type="term" value="C:cytosol"/>
    <property type="evidence" value="ECO:0007669"/>
    <property type="project" value="UniProtKB-SubCell"/>
</dbReference>
<name>A0A1J6IJF1_NICAT</name>
<dbReference type="AlphaFoldDB" id="A0A1J6IJF1"/>
<dbReference type="EMBL" id="MJEQ01037185">
    <property type="protein sequence ID" value="OIT05006.1"/>
    <property type="molecule type" value="Genomic_DNA"/>
</dbReference>
<comment type="caution">
    <text evidence="7">The sequence shown here is derived from an EMBL/GenBank/DDBJ whole genome shotgun (WGS) entry which is preliminary data.</text>
</comment>
<dbReference type="Gene3D" id="1.20.1050.10">
    <property type="match status" value="1"/>
</dbReference>
<evidence type="ECO:0000259" key="6">
    <source>
        <dbReference type="PROSITE" id="PS50405"/>
    </source>
</evidence>
<dbReference type="GO" id="GO:0004364">
    <property type="term" value="F:glutathione transferase activity"/>
    <property type="evidence" value="ECO:0007669"/>
    <property type="project" value="UniProtKB-UniRule"/>
</dbReference>
<comment type="catalytic activity">
    <reaction evidence="3 4">
        <text>RX + glutathione = an S-substituted glutathione + a halide anion + H(+)</text>
        <dbReference type="Rhea" id="RHEA:16437"/>
        <dbReference type="ChEBI" id="CHEBI:15378"/>
        <dbReference type="ChEBI" id="CHEBI:16042"/>
        <dbReference type="ChEBI" id="CHEBI:17792"/>
        <dbReference type="ChEBI" id="CHEBI:57925"/>
        <dbReference type="ChEBI" id="CHEBI:90779"/>
        <dbReference type="EC" id="2.5.1.18"/>
    </reaction>
</comment>
<dbReference type="Proteomes" id="UP000187609">
    <property type="component" value="Unassembled WGS sequence"/>
</dbReference>
<evidence type="ECO:0000256" key="1">
    <source>
        <dbReference type="ARBA" id="ARBA00022679"/>
    </source>
</evidence>
<keyword evidence="1 4" id="KW-0808">Transferase</keyword>
<dbReference type="STRING" id="49451.A0A1J6IJF1"/>
<organism evidence="7 8">
    <name type="scientific">Nicotiana attenuata</name>
    <name type="common">Coyote tobacco</name>
    <dbReference type="NCBI Taxonomy" id="49451"/>
    <lineage>
        <taxon>Eukaryota</taxon>
        <taxon>Viridiplantae</taxon>
        <taxon>Streptophyta</taxon>
        <taxon>Embryophyta</taxon>
        <taxon>Tracheophyta</taxon>
        <taxon>Spermatophyta</taxon>
        <taxon>Magnoliopsida</taxon>
        <taxon>eudicotyledons</taxon>
        <taxon>Gunneridae</taxon>
        <taxon>Pentapetalae</taxon>
        <taxon>asterids</taxon>
        <taxon>lamiids</taxon>
        <taxon>Solanales</taxon>
        <taxon>Solanaceae</taxon>
        <taxon>Nicotianoideae</taxon>
        <taxon>Nicotianeae</taxon>
        <taxon>Nicotiana</taxon>
    </lineage>
</organism>
<dbReference type="GO" id="GO:0006749">
    <property type="term" value="P:glutathione metabolic process"/>
    <property type="evidence" value="ECO:0007669"/>
    <property type="project" value="InterPro"/>
</dbReference>
<keyword evidence="8" id="KW-1185">Reference proteome</keyword>
<dbReference type="Gramene" id="OIT05006">
    <property type="protein sequence ID" value="OIT05006"/>
    <property type="gene ID" value="A4A49_18681"/>
</dbReference>
<dbReference type="PANTHER" id="PTHR11260:SF711">
    <property type="entry name" value="GLUTATHIONE S-TRANSFERASE U9"/>
    <property type="match status" value="1"/>
</dbReference>
<feature type="domain" description="GST N-terminal" evidence="5">
    <location>
        <begin position="1"/>
        <end position="30"/>
    </location>
</feature>
<feature type="domain" description="GST C-terminal" evidence="6">
    <location>
        <begin position="36"/>
        <end position="164"/>
    </location>
</feature>
<dbReference type="GO" id="GO:0009734">
    <property type="term" value="P:auxin-activated signaling pathway"/>
    <property type="evidence" value="ECO:0007669"/>
    <property type="project" value="UniProtKB-KW"/>
</dbReference>
<reference evidence="7" key="1">
    <citation type="submission" date="2016-11" db="EMBL/GenBank/DDBJ databases">
        <title>The genome of Nicotiana attenuata.</title>
        <authorList>
            <person name="Xu S."/>
            <person name="Brockmoeller T."/>
            <person name="Gaquerel E."/>
            <person name="Navarro A."/>
            <person name="Kuhl H."/>
            <person name="Gase K."/>
            <person name="Ling Z."/>
            <person name="Zhou W."/>
            <person name="Kreitzer C."/>
            <person name="Stanke M."/>
            <person name="Tang H."/>
            <person name="Lyons E."/>
            <person name="Pandey P."/>
            <person name="Pandey S.P."/>
            <person name="Timmermann B."/>
            <person name="Baldwin I.T."/>
        </authorList>
    </citation>
    <scope>NUCLEOTIDE SEQUENCE [LARGE SCALE GENOMIC DNA]</scope>
    <source>
        <strain evidence="7">UT</strain>
    </source>
</reference>